<evidence type="ECO:0000313" key="1">
    <source>
        <dbReference type="EMBL" id="MDG3584556.1"/>
    </source>
</evidence>
<reference evidence="1" key="1">
    <citation type="submission" date="2022-11" db="EMBL/GenBank/DDBJ databases">
        <title>High-quality draft genome sequence of Galbibacter sp. strain CMA-7.</title>
        <authorList>
            <person name="Wei L."/>
            <person name="Dong C."/>
            <person name="Shao Z."/>
        </authorList>
    </citation>
    <scope>NUCLEOTIDE SEQUENCE</scope>
    <source>
        <strain evidence="1">CMA-7</strain>
    </source>
</reference>
<name>A0ABT6FN94_9FLAO</name>
<dbReference type="Gene3D" id="3.40.630.30">
    <property type="match status" value="1"/>
</dbReference>
<accession>A0ABT6FN94</accession>
<gene>
    <name evidence="1" type="ORF">OSR52_01660</name>
</gene>
<protein>
    <recommendedName>
        <fullName evidence="3">N-acetyltransferase domain-containing protein</fullName>
    </recommendedName>
</protein>
<evidence type="ECO:0000313" key="2">
    <source>
        <dbReference type="Proteomes" id="UP001153642"/>
    </source>
</evidence>
<evidence type="ECO:0008006" key="3">
    <source>
        <dbReference type="Google" id="ProtNLM"/>
    </source>
</evidence>
<proteinExistence type="predicted"/>
<organism evidence="1 2">
    <name type="scientific">Galbibacter pacificus</name>
    <dbReference type="NCBI Taxonomy" id="2996052"/>
    <lineage>
        <taxon>Bacteria</taxon>
        <taxon>Pseudomonadati</taxon>
        <taxon>Bacteroidota</taxon>
        <taxon>Flavobacteriia</taxon>
        <taxon>Flavobacteriales</taxon>
        <taxon>Flavobacteriaceae</taxon>
        <taxon>Galbibacter</taxon>
    </lineage>
</organism>
<comment type="caution">
    <text evidence="1">The sequence shown here is derived from an EMBL/GenBank/DDBJ whole genome shotgun (WGS) entry which is preliminary data.</text>
</comment>
<dbReference type="Proteomes" id="UP001153642">
    <property type="component" value="Unassembled WGS sequence"/>
</dbReference>
<dbReference type="RefSeq" id="WP_277898315.1">
    <property type="nucleotide sequence ID" value="NZ_JAPMUA010000001.1"/>
</dbReference>
<keyword evidence="2" id="KW-1185">Reference proteome</keyword>
<sequence>MEITSNKEGVIFSLHKKFHHNFLTPIGKYVNWKLENDWDDYNELYHSIRYIENLKKQPGICFETHTIEKNKNIIGVLLIVGGELDRMEDLSNLPENKTVLLKYFHIVDKGNGYGSYWLNEVILPYYAKKNFEYLLVSSSHPKSFNFYRKIGKEIGTSVKKSDNGIYHRTVKSFRVLLKN</sequence>
<dbReference type="EMBL" id="JAPMUA010000001">
    <property type="protein sequence ID" value="MDG3584556.1"/>
    <property type="molecule type" value="Genomic_DNA"/>
</dbReference>